<dbReference type="PANTHER" id="PTHR34452:SF1">
    <property type="entry name" value="SPORULATION-SPECIFIC PROTEIN"/>
    <property type="match status" value="1"/>
</dbReference>
<evidence type="ECO:0000313" key="2">
    <source>
        <dbReference type="Proteomes" id="UP001443914"/>
    </source>
</evidence>
<proteinExistence type="predicted"/>
<keyword evidence="2" id="KW-1185">Reference proteome</keyword>
<comment type="caution">
    <text evidence="1">The sequence shown here is derived from an EMBL/GenBank/DDBJ whole genome shotgun (WGS) entry which is preliminary data.</text>
</comment>
<organism evidence="1 2">
    <name type="scientific">Saponaria officinalis</name>
    <name type="common">Common soapwort</name>
    <name type="synonym">Lychnis saponaria</name>
    <dbReference type="NCBI Taxonomy" id="3572"/>
    <lineage>
        <taxon>Eukaryota</taxon>
        <taxon>Viridiplantae</taxon>
        <taxon>Streptophyta</taxon>
        <taxon>Embryophyta</taxon>
        <taxon>Tracheophyta</taxon>
        <taxon>Spermatophyta</taxon>
        <taxon>Magnoliopsida</taxon>
        <taxon>eudicotyledons</taxon>
        <taxon>Gunneridae</taxon>
        <taxon>Pentapetalae</taxon>
        <taxon>Caryophyllales</taxon>
        <taxon>Caryophyllaceae</taxon>
        <taxon>Caryophylleae</taxon>
        <taxon>Saponaria</taxon>
    </lineage>
</organism>
<dbReference type="AlphaFoldDB" id="A0AAW1MRE9"/>
<dbReference type="PANTHER" id="PTHR34452">
    <property type="entry name" value="MYOSIN HEAVY CHAIN-RELATED PROTEIN"/>
    <property type="match status" value="1"/>
</dbReference>
<gene>
    <name evidence="1" type="ORF">RND81_02G072800</name>
</gene>
<dbReference type="EMBL" id="JBDFQZ010000002">
    <property type="protein sequence ID" value="KAK9748676.1"/>
    <property type="molecule type" value="Genomic_DNA"/>
</dbReference>
<dbReference type="Proteomes" id="UP001443914">
    <property type="component" value="Unassembled WGS sequence"/>
</dbReference>
<reference evidence="1" key="1">
    <citation type="submission" date="2024-03" db="EMBL/GenBank/DDBJ databases">
        <title>WGS assembly of Saponaria officinalis var. Norfolk2.</title>
        <authorList>
            <person name="Jenkins J."/>
            <person name="Shu S."/>
            <person name="Grimwood J."/>
            <person name="Barry K."/>
            <person name="Goodstein D."/>
            <person name="Schmutz J."/>
            <person name="Leebens-Mack J."/>
            <person name="Osbourn A."/>
        </authorList>
    </citation>
    <scope>NUCLEOTIDE SEQUENCE [LARGE SCALE GENOMIC DNA]</scope>
    <source>
        <strain evidence="1">JIC</strain>
    </source>
</reference>
<sequence length="141" mass="16464">MLFQHFYLEAYRVFNTPTVGHCDTTGQFDIAVQLVKLTVKQANHRLEKRNQLMLVYRFLMNSSISFGSTNELIKDMLQMKEGYVAVETELKEMHERYSKLSLDFAEVEGDRQRLVLMLKNVRLSKSVLRRSLTCSHEELAS</sequence>
<protein>
    <submittedName>
        <fullName evidence="1">Uncharacterized protein</fullName>
    </submittedName>
</protein>
<name>A0AAW1MRE9_SAPOF</name>
<evidence type="ECO:0000313" key="1">
    <source>
        <dbReference type="EMBL" id="KAK9748676.1"/>
    </source>
</evidence>
<accession>A0AAW1MRE9</accession>